<dbReference type="PANTHER" id="PTHR37485">
    <property type="entry name" value="CELL DIVISION PROTEIN FTSB"/>
    <property type="match status" value="1"/>
</dbReference>
<comment type="similarity">
    <text evidence="7">Belongs to the FtsB family.</text>
</comment>
<dbReference type="GO" id="GO:0005886">
    <property type="term" value="C:plasma membrane"/>
    <property type="evidence" value="ECO:0007669"/>
    <property type="project" value="UniProtKB-SubCell"/>
</dbReference>
<evidence type="ECO:0000256" key="2">
    <source>
        <dbReference type="ARBA" id="ARBA00022618"/>
    </source>
</evidence>
<comment type="subunit">
    <text evidence="7">Part of a complex composed of FtsB, FtsL and FtsQ.</text>
</comment>
<feature type="topological domain" description="Cytoplasmic" evidence="7">
    <location>
        <begin position="1"/>
        <end position="15"/>
    </location>
</feature>
<keyword evidence="4 7" id="KW-1133">Transmembrane helix</keyword>
<dbReference type="Pfam" id="PF04977">
    <property type="entry name" value="DivIC"/>
    <property type="match status" value="1"/>
</dbReference>
<dbReference type="PANTHER" id="PTHR37485:SF1">
    <property type="entry name" value="CELL DIVISION PROTEIN FTSB"/>
    <property type="match status" value="1"/>
</dbReference>
<keyword evidence="5 7" id="KW-0472">Membrane</keyword>
<comment type="subcellular location">
    <subcellularLocation>
        <location evidence="7">Cell inner membrane</location>
        <topology evidence="7">Single-pass type II membrane protein</topology>
    </subcellularLocation>
    <text evidence="7">Localizes to the division septum.</text>
</comment>
<dbReference type="OrthoDB" id="7061211at2"/>
<evidence type="ECO:0000256" key="3">
    <source>
        <dbReference type="ARBA" id="ARBA00022692"/>
    </source>
</evidence>
<proteinExistence type="inferred from homology"/>
<dbReference type="Proteomes" id="UP000243468">
    <property type="component" value="Unassembled WGS sequence"/>
</dbReference>
<gene>
    <name evidence="7" type="primary">ftsB</name>
    <name evidence="9" type="ORF">SAMN05421732_103245</name>
</gene>
<keyword evidence="1 7" id="KW-1003">Cell membrane</keyword>
<dbReference type="InterPro" id="IPR007060">
    <property type="entry name" value="FtsL/DivIC"/>
</dbReference>
<keyword evidence="7" id="KW-0175">Coiled coil</keyword>
<accession>A0A1G6J831</accession>
<organism evidence="9 10">
    <name type="scientific">Acinetobacter kookii</name>
    <dbReference type="NCBI Taxonomy" id="1226327"/>
    <lineage>
        <taxon>Bacteria</taxon>
        <taxon>Pseudomonadati</taxon>
        <taxon>Pseudomonadota</taxon>
        <taxon>Gammaproteobacteria</taxon>
        <taxon>Moraxellales</taxon>
        <taxon>Moraxellaceae</taxon>
        <taxon>Acinetobacter</taxon>
    </lineage>
</organism>
<dbReference type="InterPro" id="IPR023081">
    <property type="entry name" value="Cell_div_FtsB"/>
</dbReference>
<evidence type="ECO:0000256" key="5">
    <source>
        <dbReference type="ARBA" id="ARBA00023136"/>
    </source>
</evidence>
<evidence type="ECO:0000313" key="9">
    <source>
        <dbReference type="EMBL" id="SDC14723.1"/>
    </source>
</evidence>
<feature type="coiled-coil region" evidence="7">
    <location>
        <begin position="41"/>
        <end position="68"/>
    </location>
</feature>
<dbReference type="RefSeq" id="WP_092819468.1">
    <property type="nucleotide sequence ID" value="NZ_BAABKJ010000004.1"/>
</dbReference>
<evidence type="ECO:0000256" key="8">
    <source>
        <dbReference type="SAM" id="Phobius"/>
    </source>
</evidence>
<name>A0A1G6J831_9GAMM</name>
<comment type="function">
    <text evidence="7">Essential cell division protein. May link together the upstream cell division proteins, which are predominantly cytoplasmic, with the downstream cell division proteins, which are predominantly periplasmic.</text>
</comment>
<dbReference type="HAMAP" id="MF_00599">
    <property type="entry name" value="FtsB"/>
    <property type="match status" value="1"/>
</dbReference>
<keyword evidence="3 7" id="KW-0812">Transmembrane</keyword>
<dbReference type="GO" id="GO:0030428">
    <property type="term" value="C:cell septum"/>
    <property type="evidence" value="ECO:0007669"/>
    <property type="project" value="TreeGrafter"/>
</dbReference>
<dbReference type="GO" id="GO:0043093">
    <property type="term" value="P:FtsZ-dependent cytokinesis"/>
    <property type="evidence" value="ECO:0007669"/>
    <property type="project" value="UniProtKB-UniRule"/>
</dbReference>
<dbReference type="GO" id="GO:0032153">
    <property type="term" value="C:cell division site"/>
    <property type="evidence" value="ECO:0007669"/>
    <property type="project" value="UniProtKB-UniRule"/>
</dbReference>
<evidence type="ECO:0000313" key="10">
    <source>
        <dbReference type="Proteomes" id="UP000243468"/>
    </source>
</evidence>
<evidence type="ECO:0000256" key="6">
    <source>
        <dbReference type="ARBA" id="ARBA00023306"/>
    </source>
</evidence>
<feature type="topological domain" description="Periplasmic" evidence="7">
    <location>
        <begin position="34"/>
        <end position="134"/>
    </location>
</feature>
<keyword evidence="10" id="KW-1185">Reference proteome</keyword>
<keyword evidence="2 7" id="KW-0132">Cell division</keyword>
<dbReference type="AlphaFoldDB" id="A0A1G6J831"/>
<reference evidence="10" key="1">
    <citation type="submission" date="2016-09" db="EMBL/GenBank/DDBJ databases">
        <authorList>
            <person name="Varghese N."/>
            <person name="Submissions S."/>
        </authorList>
    </citation>
    <scope>NUCLEOTIDE SEQUENCE [LARGE SCALE GENOMIC DNA]</scope>
    <source>
        <strain evidence="10">ANC 4667</strain>
    </source>
</reference>
<dbReference type="STRING" id="1226327.SAMN05421732_103245"/>
<evidence type="ECO:0000256" key="4">
    <source>
        <dbReference type="ARBA" id="ARBA00022989"/>
    </source>
</evidence>
<keyword evidence="7" id="KW-0997">Cell inner membrane</keyword>
<keyword evidence="6 7" id="KW-0131">Cell cycle</keyword>
<protein>
    <recommendedName>
        <fullName evidence="7">Cell division protein FtsB</fullName>
    </recommendedName>
</protein>
<dbReference type="EMBL" id="FMYO01000003">
    <property type="protein sequence ID" value="SDC14723.1"/>
    <property type="molecule type" value="Genomic_DNA"/>
</dbReference>
<evidence type="ECO:0000256" key="7">
    <source>
        <dbReference type="HAMAP-Rule" id="MF_00599"/>
    </source>
</evidence>
<sequence length="134" mass="15097">MLSLFNVFDSKVSKALLGLAIILIAGFQYLFWFGEGGYHDHQKLAQKIQQQTELNTELKERNRVLAAEVYDLKNGIEAIEEHARLDLGLIKPHETFVQMSTIGTHYKPIYIDPNAKVDLRTNENDTGAPVESGP</sequence>
<evidence type="ECO:0000256" key="1">
    <source>
        <dbReference type="ARBA" id="ARBA00022475"/>
    </source>
</evidence>
<feature type="transmembrane region" description="Helical" evidence="8">
    <location>
        <begin position="12"/>
        <end position="33"/>
    </location>
</feature>